<keyword evidence="5 8" id="KW-0648">Protein biosynthesis</keyword>
<dbReference type="InterPro" id="IPR041872">
    <property type="entry name" value="Anticodon_Met"/>
</dbReference>
<dbReference type="CDD" id="cd07957">
    <property type="entry name" value="Anticodon_Ia_Met"/>
    <property type="match status" value="1"/>
</dbReference>
<sequence length="729" mass="82112">MSALKLVTERANHQALKAVLTALSVKSPLTVTIATTSTTPHLLAPELKKPLFSCNEIARYLGEGDSQLSLADEEWLDWEATSFTASVQPLYSQKKVTAAVLEVFQHLNKSLEENSFPDQTTFVRFVIWSAVLPALCDGGLLPDTAKSSVPKLVEWFESFMKEREQLISEAFAALSVQEPADFLRVPQVFRMSPMNPKPFYVTTPIYYVNAAPHIGHVFSTLVADCVARYHRVKGEDVYFMTGTDEHGQKVAQAAEKKGKTPFDFCTDVSNEFKDCFKTMRFDNDYFIRTTDATHEAVVQELWTKLEAEGDIFLGKYEGWYCLSDEAYVTQQYVTDGVDREGKPCKISTESKNPVTWVAEDNYMFRLSAFRDRLLHWYRSNPGCIVPEFRRREMINFVEKGLNDLSISRKKESCSWGIPIPGTDKHVVYVWLDALSNYYTASRIKDGGLVDYESLHRWPADLHVIGKDILKFHTVYWPAFLMSAGLPLPKRIVAHGWWTKDGEKISKSLGNSFDPVEKANQFGYDALKYFLLRESSFADDGDFSDAKLIARLNSELADTLGNLVMRCTSRKVNMDGVWTLIGETNERDLALIQTISELPGTADHYYNIPDVQRALMSIFDVLRTLNGYMTESAPWKLAKENVERLRTVLYIIMEGVRICTILISPVLRDSAPKILDQLGVPSELRVGVSSMQFGAMPAGAPLPPPTEEILFAKVITDAAPPAKNPKGKKN</sequence>
<dbReference type="SUPFAM" id="SSF52374">
    <property type="entry name" value="Nucleotidylyl transferase"/>
    <property type="match status" value="1"/>
</dbReference>
<dbReference type="Pfam" id="PF09334">
    <property type="entry name" value="tRNA-synt_1g"/>
    <property type="match status" value="1"/>
</dbReference>
<dbReference type="InterPro" id="IPR009080">
    <property type="entry name" value="tRNAsynth_Ia_anticodon-bd"/>
</dbReference>
<keyword evidence="6 8" id="KW-0030">Aminoacyl-tRNA synthetase</keyword>
<evidence type="ECO:0000313" key="11">
    <source>
        <dbReference type="EMBL" id="CUG85473.1"/>
    </source>
</evidence>
<protein>
    <recommendedName>
        <fullName evidence="1">methionine--tRNA ligase</fullName>
        <ecNumber evidence="1">6.1.1.10</ecNumber>
    </recommendedName>
    <alternativeName>
        <fullName evidence="7">Methionyl-tRNA synthetase</fullName>
    </alternativeName>
</protein>
<dbReference type="PANTHER" id="PTHR43326:SF1">
    <property type="entry name" value="METHIONINE--TRNA LIGASE, MITOCHONDRIAL"/>
    <property type="match status" value="1"/>
</dbReference>
<evidence type="ECO:0000256" key="2">
    <source>
        <dbReference type="ARBA" id="ARBA00022598"/>
    </source>
</evidence>
<dbReference type="VEuPathDB" id="TriTrypDB:BSAL_89975"/>
<keyword evidence="2 8" id="KW-0436">Ligase</keyword>
<dbReference type="SUPFAM" id="SSF47323">
    <property type="entry name" value="Anticodon-binding domain of a subclass of class I aminoacyl-tRNA synthetases"/>
    <property type="match status" value="1"/>
</dbReference>
<dbReference type="OMA" id="NMFLPDR"/>
<dbReference type="PRINTS" id="PR01041">
    <property type="entry name" value="TRNASYNTHMET"/>
</dbReference>
<dbReference type="EMBL" id="CYKH01001165">
    <property type="protein sequence ID" value="CUG85473.1"/>
    <property type="molecule type" value="Genomic_DNA"/>
</dbReference>
<dbReference type="Gene3D" id="1.10.730.10">
    <property type="entry name" value="Isoleucyl-tRNA Synthetase, Domain 1"/>
    <property type="match status" value="1"/>
</dbReference>
<evidence type="ECO:0000313" key="12">
    <source>
        <dbReference type="Proteomes" id="UP000051952"/>
    </source>
</evidence>
<accession>A0A0S4J699</accession>
<comment type="similarity">
    <text evidence="8">Belongs to the class-I aminoacyl-tRNA synthetase family.</text>
</comment>
<feature type="domain" description="Methionyl-tRNA synthetase anticodon-binding" evidence="10">
    <location>
        <begin position="581"/>
        <end position="716"/>
    </location>
</feature>
<evidence type="ECO:0000259" key="9">
    <source>
        <dbReference type="Pfam" id="PF09334"/>
    </source>
</evidence>
<dbReference type="NCBIfam" id="TIGR00398">
    <property type="entry name" value="metG"/>
    <property type="match status" value="1"/>
</dbReference>
<evidence type="ECO:0000256" key="7">
    <source>
        <dbReference type="ARBA" id="ARBA00030904"/>
    </source>
</evidence>
<dbReference type="CDD" id="cd00814">
    <property type="entry name" value="MetRS_core"/>
    <property type="match status" value="1"/>
</dbReference>
<dbReference type="InterPro" id="IPR014758">
    <property type="entry name" value="Met-tRNA_synth"/>
</dbReference>
<reference evidence="12" key="1">
    <citation type="submission" date="2015-09" db="EMBL/GenBank/DDBJ databases">
        <authorList>
            <consortium name="Pathogen Informatics"/>
        </authorList>
    </citation>
    <scope>NUCLEOTIDE SEQUENCE [LARGE SCALE GENOMIC DNA]</scope>
    <source>
        <strain evidence="12">Lake Konstanz</strain>
    </source>
</reference>
<dbReference type="InterPro" id="IPR023457">
    <property type="entry name" value="Met-tRNA_synth_2"/>
</dbReference>
<dbReference type="InterPro" id="IPR015413">
    <property type="entry name" value="Methionyl/Leucyl_tRNA_Synth"/>
</dbReference>
<dbReference type="InterPro" id="IPR033911">
    <property type="entry name" value="MetRS_core"/>
</dbReference>
<evidence type="ECO:0000256" key="3">
    <source>
        <dbReference type="ARBA" id="ARBA00022741"/>
    </source>
</evidence>
<dbReference type="Gene3D" id="3.40.50.620">
    <property type="entry name" value="HUPs"/>
    <property type="match status" value="1"/>
</dbReference>
<dbReference type="Gene3D" id="1.20.1050.10">
    <property type="match status" value="1"/>
</dbReference>
<dbReference type="PANTHER" id="PTHR43326">
    <property type="entry name" value="METHIONYL-TRNA SYNTHETASE"/>
    <property type="match status" value="1"/>
</dbReference>
<evidence type="ECO:0000256" key="4">
    <source>
        <dbReference type="ARBA" id="ARBA00022840"/>
    </source>
</evidence>
<dbReference type="Proteomes" id="UP000051952">
    <property type="component" value="Unassembled WGS sequence"/>
</dbReference>
<dbReference type="GO" id="GO:0006431">
    <property type="term" value="P:methionyl-tRNA aminoacylation"/>
    <property type="evidence" value="ECO:0007669"/>
    <property type="project" value="InterPro"/>
</dbReference>
<evidence type="ECO:0000256" key="6">
    <source>
        <dbReference type="ARBA" id="ARBA00023146"/>
    </source>
</evidence>
<dbReference type="FunFam" id="2.170.220.10:FF:000002">
    <property type="entry name" value="Methionine--tRNA ligase"/>
    <property type="match status" value="1"/>
</dbReference>
<gene>
    <name evidence="11" type="ORF">BSAL_89975</name>
</gene>
<dbReference type="GO" id="GO:0004825">
    <property type="term" value="F:methionine-tRNA ligase activity"/>
    <property type="evidence" value="ECO:0007669"/>
    <property type="project" value="UniProtKB-EC"/>
</dbReference>
<dbReference type="OrthoDB" id="24670at2759"/>
<evidence type="ECO:0000259" key="10">
    <source>
        <dbReference type="Pfam" id="PF19303"/>
    </source>
</evidence>
<name>A0A0S4J699_BODSA</name>
<dbReference type="AlphaFoldDB" id="A0A0S4J699"/>
<keyword evidence="12" id="KW-1185">Reference proteome</keyword>
<organism evidence="11 12">
    <name type="scientific">Bodo saltans</name>
    <name type="common">Flagellated protozoan</name>
    <dbReference type="NCBI Taxonomy" id="75058"/>
    <lineage>
        <taxon>Eukaryota</taxon>
        <taxon>Discoba</taxon>
        <taxon>Euglenozoa</taxon>
        <taxon>Kinetoplastea</taxon>
        <taxon>Metakinetoplastina</taxon>
        <taxon>Eubodonida</taxon>
        <taxon>Bodonidae</taxon>
        <taxon>Bodo</taxon>
    </lineage>
</organism>
<dbReference type="EC" id="6.1.1.10" evidence="1"/>
<keyword evidence="3 8" id="KW-0547">Nucleotide-binding</keyword>
<dbReference type="GO" id="GO:0005524">
    <property type="term" value="F:ATP binding"/>
    <property type="evidence" value="ECO:0007669"/>
    <property type="project" value="UniProtKB-KW"/>
</dbReference>
<proteinExistence type="inferred from homology"/>
<evidence type="ECO:0000256" key="5">
    <source>
        <dbReference type="ARBA" id="ARBA00022917"/>
    </source>
</evidence>
<keyword evidence="4 8" id="KW-0067">ATP-binding</keyword>
<dbReference type="HAMAP" id="MF_01228">
    <property type="entry name" value="Met_tRNA_synth_type2"/>
    <property type="match status" value="1"/>
</dbReference>
<feature type="domain" description="Methionyl/Leucyl tRNA synthetase" evidence="9">
    <location>
        <begin position="200"/>
        <end position="566"/>
    </location>
</feature>
<dbReference type="Gene3D" id="2.170.220.10">
    <property type="match status" value="1"/>
</dbReference>
<evidence type="ECO:0000256" key="8">
    <source>
        <dbReference type="RuleBase" id="RU363039"/>
    </source>
</evidence>
<dbReference type="Pfam" id="PF19303">
    <property type="entry name" value="Anticodon_3"/>
    <property type="match status" value="1"/>
</dbReference>
<dbReference type="InterPro" id="IPR014729">
    <property type="entry name" value="Rossmann-like_a/b/a_fold"/>
</dbReference>
<evidence type="ECO:0000256" key="1">
    <source>
        <dbReference type="ARBA" id="ARBA00012838"/>
    </source>
</evidence>